<gene>
    <name evidence="6" type="primary">rplU</name>
    <name evidence="8" type="ORF">SAMN04488120_1256</name>
</gene>
<evidence type="ECO:0000256" key="3">
    <source>
        <dbReference type="ARBA" id="ARBA00022884"/>
    </source>
</evidence>
<dbReference type="SUPFAM" id="SSF141091">
    <property type="entry name" value="L21p-like"/>
    <property type="match status" value="1"/>
</dbReference>
<evidence type="ECO:0000256" key="6">
    <source>
        <dbReference type="HAMAP-Rule" id="MF_01363"/>
    </source>
</evidence>
<comment type="subunit">
    <text evidence="6">Part of the 50S ribosomal subunit. Contacts protein L20.</text>
</comment>
<dbReference type="Pfam" id="PF00829">
    <property type="entry name" value="Ribosomal_L21p"/>
    <property type="match status" value="1"/>
</dbReference>
<keyword evidence="9" id="KW-1185">Reference proteome</keyword>
<sequence length="109" mass="12236">MYAVIKTGGKQYRVTPGETLKVERLDAEVGKTIDFDEVLMIANGERQKFGTPTVAGSLVKAEVLAHGRGQKIRIVKHRRRKHYHKEQGHRQNYTEVRIVEIVGAEALGA</sequence>
<dbReference type="RefSeq" id="WP_091535999.1">
    <property type="nucleotide sequence ID" value="NZ_FOOC01000025.1"/>
</dbReference>
<evidence type="ECO:0000256" key="5">
    <source>
        <dbReference type="ARBA" id="ARBA00023274"/>
    </source>
</evidence>
<dbReference type="HAMAP" id="MF_01363">
    <property type="entry name" value="Ribosomal_bL21"/>
    <property type="match status" value="1"/>
</dbReference>
<dbReference type="InterPro" id="IPR036164">
    <property type="entry name" value="bL21-like_sf"/>
</dbReference>
<protein>
    <recommendedName>
        <fullName evidence="6">Large ribosomal subunit protein bL21</fullName>
    </recommendedName>
</protein>
<dbReference type="NCBIfam" id="TIGR00061">
    <property type="entry name" value="L21"/>
    <property type="match status" value="1"/>
</dbReference>
<dbReference type="InterPro" id="IPR028909">
    <property type="entry name" value="bL21-like"/>
</dbReference>
<proteinExistence type="inferred from homology"/>
<dbReference type="STRING" id="1076937.SAMN04488120_1256"/>
<organism evidence="8 9">
    <name type="scientific">Fontimonas thermophila</name>
    <dbReference type="NCBI Taxonomy" id="1076937"/>
    <lineage>
        <taxon>Bacteria</taxon>
        <taxon>Pseudomonadati</taxon>
        <taxon>Pseudomonadota</taxon>
        <taxon>Gammaproteobacteria</taxon>
        <taxon>Nevskiales</taxon>
        <taxon>Nevskiaceae</taxon>
        <taxon>Fontimonas</taxon>
    </lineage>
</organism>
<evidence type="ECO:0000313" key="8">
    <source>
        <dbReference type="EMBL" id="SFF68520.1"/>
    </source>
</evidence>
<accession>A0A1I2KQJ9</accession>
<dbReference type="GO" id="GO:0005840">
    <property type="term" value="C:ribosome"/>
    <property type="evidence" value="ECO:0007669"/>
    <property type="project" value="UniProtKB-KW"/>
</dbReference>
<dbReference type="GO" id="GO:0005737">
    <property type="term" value="C:cytoplasm"/>
    <property type="evidence" value="ECO:0007669"/>
    <property type="project" value="UniProtKB-ARBA"/>
</dbReference>
<dbReference type="EMBL" id="FOOC01000025">
    <property type="protein sequence ID" value="SFF68520.1"/>
    <property type="molecule type" value="Genomic_DNA"/>
</dbReference>
<dbReference type="PANTHER" id="PTHR21349">
    <property type="entry name" value="50S RIBOSOMAL PROTEIN L21"/>
    <property type="match status" value="1"/>
</dbReference>
<dbReference type="OrthoDB" id="9813334at2"/>
<evidence type="ECO:0000256" key="1">
    <source>
        <dbReference type="ARBA" id="ARBA00008563"/>
    </source>
</evidence>
<dbReference type="GO" id="GO:0003735">
    <property type="term" value="F:structural constituent of ribosome"/>
    <property type="evidence" value="ECO:0007669"/>
    <property type="project" value="InterPro"/>
</dbReference>
<keyword evidence="3 6" id="KW-0694">RNA-binding</keyword>
<comment type="similarity">
    <text evidence="1 6 7">Belongs to the bacterial ribosomal protein bL21 family.</text>
</comment>
<comment type="function">
    <text evidence="6 7">This protein binds to 23S rRNA in the presence of protein L20.</text>
</comment>
<dbReference type="InterPro" id="IPR018258">
    <property type="entry name" value="Ribosomal_bL21_CS"/>
</dbReference>
<keyword evidence="5 6" id="KW-0687">Ribonucleoprotein</keyword>
<dbReference type="GO" id="GO:0019843">
    <property type="term" value="F:rRNA binding"/>
    <property type="evidence" value="ECO:0007669"/>
    <property type="project" value="UniProtKB-UniRule"/>
</dbReference>
<evidence type="ECO:0000256" key="2">
    <source>
        <dbReference type="ARBA" id="ARBA00022730"/>
    </source>
</evidence>
<evidence type="ECO:0000313" key="9">
    <source>
        <dbReference type="Proteomes" id="UP000199771"/>
    </source>
</evidence>
<dbReference type="AlphaFoldDB" id="A0A1I2KQJ9"/>
<keyword evidence="4 6" id="KW-0689">Ribosomal protein</keyword>
<dbReference type="Proteomes" id="UP000199771">
    <property type="component" value="Unassembled WGS sequence"/>
</dbReference>
<dbReference type="GO" id="GO:1990904">
    <property type="term" value="C:ribonucleoprotein complex"/>
    <property type="evidence" value="ECO:0007669"/>
    <property type="project" value="UniProtKB-KW"/>
</dbReference>
<name>A0A1I2KQJ9_9GAMM</name>
<dbReference type="PROSITE" id="PS01169">
    <property type="entry name" value="RIBOSOMAL_L21"/>
    <property type="match status" value="1"/>
</dbReference>
<dbReference type="GO" id="GO:0006412">
    <property type="term" value="P:translation"/>
    <property type="evidence" value="ECO:0007669"/>
    <property type="project" value="UniProtKB-UniRule"/>
</dbReference>
<evidence type="ECO:0000256" key="7">
    <source>
        <dbReference type="RuleBase" id="RU000562"/>
    </source>
</evidence>
<reference evidence="8 9" key="1">
    <citation type="submission" date="2016-10" db="EMBL/GenBank/DDBJ databases">
        <authorList>
            <person name="de Groot N.N."/>
        </authorList>
    </citation>
    <scope>NUCLEOTIDE SEQUENCE [LARGE SCALE GENOMIC DNA]</scope>
    <source>
        <strain evidence="8 9">DSM 23609</strain>
    </source>
</reference>
<dbReference type="InterPro" id="IPR001787">
    <property type="entry name" value="Ribosomal_bL21"/>
</dbReference>
<dbReference type="PANTHER" id="PTHR21349:SF0">
    <property type="entry name" value="LARGE RIBOSOMAL SUBUNIT PROTEIN BL21M"/>
    <property type="match status" value="1"/>
</dbReference>
<keyword evidence="2 6" id="KW-0699">rRNA-binding</keyword>
<evidence type="ECO:0000256" key="4">
    <source>
        <dbReference type="ARBA" id="ARBA00022980"/>
    </source>
</evidence>